<evidence type="ECO:0000256" key="1">
    <source>
        <dbReference type="ARBA" id="ARBA00003413"/>
    </source>
</evidence>
<evidence type="ECO:0000256" key="8">
    <source>
        <dbReference type="ARBA" id="ARBA00049417"/>
    </source>
</evidence>
<proteinExistence type="inferred from homology"/>
<dbReference type="InterPro" id="IPR004617">
    <property type="entry name" value="ApaH"/>
</dbReference>
<evidence type="ECO:0000259" key="9">
    <source>
        <dbReference type="Pfam" id="PF00149"/>
    </source>
</evidence>
<gene>
    <name evidence="10" type="ORF">BGC33_13315</name>
</gene>
<dbReference type="EMBL" id="MIQH01000343">
    <property type="protein sequence ID" value="OIR25363.1"/>
    <property type="molecule type" value="Genomic_DNA"/>
</dbReference>
<dbReference type="PANTHER" id="PTHR40942">
    <property type="match status" value="1"/>
</dbReference>
<comment type="caution">
    <text evidence="10">The sequence shown here is derived from an EMBL/GenBank/DDBJ whole genome shotgun (WGS) entry which is preliminary data.</text>
</comment>
<evidence type="ECO:0000313" key="10">
    <source>
        <dbReference type="EMBL" id="OIR25363.1"/>
    </source>
</evidence>
<dbReference type="InterPro" id="IPR004843">
    <property type="entry name" value="Calcineurin-like_PHP"/>
</dbReference>
<evidence type="ECO:0000256" key="4">
    <source>
        <dbReference type="ARBA" id="ARBA00022801"/>
    </source>
</evidence>
<dbReference type="NCBIfam" id="NF001204">
    <property type="entry name" value="PRK00166.1"/>
    <property type="match status" value="1"/>
</dbReference>
<evidence type="ECO:0000313" key="11">
    <source>
        <dbReference type="Proteomes" id="UP000182798"/>
    </source>
</evidence>
<evidence type="ECO:0000256" key="7">
    <source>
        <dbReference type="ARBA" id="ARBA00033210"/>
    </source>
</evidence>
<evidence type="ECO:0000256" key="2">
    <source>
        <dbReference type="ARBA" id="ARBA00005419"/>
    </source>
</evidence>
<comment type="catalytic activity">
    <reaction evidence="8">
        <text>P(1),P(4)-bis(5'-adenosyl) tetraphosphate + H2O = 2 ADP + 2 H(+)</text>
        <dbReference type="Rhea" id="RHEA:24252"/>
        <dbReference type="ChEBI" id="CHEBI:15377"/>
        <dbReference type="ChEBI" id="CHEBI:15378"/>
        <dbReference type="ChEBI" id="CHEBI:58141"/>
        <dbReference type="ChEBI" id="CHEBI:456216"/>
        <dbReference type="EC" id="3.6.1.41"/>
    </reaction>
</comment>
<comment type="similarity">
    <text evidence="2">Belongs to the Ap4A hydrolase family.</text>
</comment>
<dbReference type="SUPFAM" id="SSF56300">
    <property type="entry name" value="Metallo-dependent phosphatases"/>
    <property type="match status" value="1"/>
</dbReference>
<comment type="function">
    <text evidence="1">Hydrolyzes diadenosine 5',5'''-P1,P4-tetraphosphate to yield ADP.</text>
</comment>
<protein>
    <recommendedName>
        <fullName evidence="3">bis(5'-nucleosyl)-tetraphosphatase (symmetrical)</fullName>
        <ecNumber evidence="3">3.6.1.41</ecNumber>
    </recommendedName>
    <alternativeName>
        <fullName evidence="6">Ap4A hydrolase</fullName>
    </alternativeName>
    <alternativeName>
        <fullName evidence="5">Diadenosine 5',5'''-P1,P4-tetraphosphate pyrophosphohydrolase</fullName>
    </alternativeName>
    <alternativeName>
        <fullName evidence="7">Diadenosine tetraphosphatase</fullName>
    </alternativeName>
</protein>
<keyword evidence="4" id="KW-0378">Hydrolase</keyword>
<accession>A0A1J5TWZ4</accession>
<evidence type="ECO:0000256" key="6">
    <source>
        <dbReference type="ARBA" id="ARBA00032248"/>
    </source>
</evidence>
<name>A0A1J5TWZ4_9GAMM</name>
<dbReference type="NCBIfam" id="TIGR00668">
    <property type="entry name" value="apaH"/>
    <property type="match status" value="1"/>
</dbReference>
<evidence type="ECO:0000256" key="3">
    <source>
        <dbReference type="ARBA" id="ARBA00012506"/>
    </source>
</evidence>
<dbReference type="Gene3D" id="3.60.21.10">
    <property type="match status" value="1"/>
</dbReference>
<evidence type="ECO:0000256" key="5">
    <source>
        <dbReference type="ARBA" id="ARBA00031248"/>
    </source>
</evidence>
<dbReference type="GO" id="GO:0008803">
    <property type="term" value="F:bis(5'-nucleosyl)-tetraphosphatase (symmetrical) activity"/>
    <property type="evidence" value="ECO:0007669"/>
    <property type="project" value="UniProtKB-EC"/>
</dbReference>
<sequence length="265" mass="30068">MSDYLIGDIQGCYDALQILLKKSHFSLDKDRLFFLGDVVNRGNKSLETLRFIKNLGDNAKMLLGNHDFHLLACALGSKVPSNKDTFSDILNAKDTQDLINFLQKQPLVIEHQGALLVHAGVPPIWDKTTLLTQAATVEKHLKSHQAGDFINTMYGDHPHTWSEDLNAMDKCRYTINACMRMRFCKADGTLEFQGKMNHDTAPEGFKAWFLQDNRTLKNTDIFFGHWSTLSNIGQPHIYPMDKGCAWGGALNMIRFEDKRIFSIDC</sequence>
<dbReference type="OrthoDB" id="9807890at2"/>
<dbReference type="Pfam" id="PF00149">
    <property type="entry name" value="Metallophos"/>
    <property type="match status" value="1"/>
</dbReference>
<dbReference type="RefSeq" id="WP_071563593.1">
    <property type="nucleotide sequence ID" value="NZ_MIQH01000343.1"/>
</dbReference>
<organism evidence="10 11">
    <name type="scientific">Bathymodiolus thermophilus thioautotrophic gill symbiont</name>
    <dbReference type="NCBI Taxonomy" id="2360"/>
    <lineage>
        <taxon>Bacteria</taxon>
        <taxon>Pseudomonadati</taxon>
        <taxon>Pseudomonadota</taxon>
        <taxon>Gammaproteobacteria</taxon>
        <taxon>sulfur-oxidizing symbionts</taxon>
    </lineage>
</organism>
<dbReference type="Proteomes" id="UP000182798">
    <property type="component" value="Unassembled WGS sequence"/>
</dbReference>
<feature type="domain" description="Calcineurin-like phosphoesterase" evidence="9">
    <location>
        <begin position="5"/>
        <end position="136"/>
    </location>
</feature>
<reference evidence="11" key="1">
    <citation type="submission" date="2016-09" db="EMBL/GenBank/DDBJ databases">
        <title>Genome Sequence of Bathymodiolus thermophilus sulfur-oxidizing gill endosymbiont.</title>
        <authorList>
            <person name="Ponnudurai R."/>
            <person name="Kleiner M."/>
            <person name="Sayavedra L."/>
            <person name="Thuermer A."/>
            <person name="Felbeck H."/>
            <person name="Schlueter R."/>
            <person name="Schweder T."/>
            <person name="Markert S."/>
        </authorList>
    </citation>
    <scope>NUCLEOTIDE SEQUENCE [LARGE SCALE GENOMIC DNA]</scope>
    <source>
        <strain evidence="11">BAT/CrabSpa'14</strain>
    </source>
</reference>
<dbReference type="AlphaFoldDB" id="A0A1J5TWZ4"/>
<dbReference type="EC" id="3.6.1.41" evidence="3"/>
<dbReference type="InterPro" id="IPR029052">
    <property type="entry name" value="Metallo-depent_PP-like"/>
</dbReference>
<dbReference type="PANTHER" id="PTHR40942:SF4">
    <property type="entry name" value="CYTOCHROME C5"/>
    <property type="match status" value="1"/>
</dbReference>
<dbReference type="PIRSF" id="PIRSF000903">
    <property type="entry name" value="B5n-ttraPtase_sm"/>
    <property type="match status" value="1"/>
</dbReference>